<dbReference type="InterPro" id="IPR029058">
    <property type="entry name" value="AB_hydrolase_fold"/>
</dbReference>
<accession>A0A517SAI7</accession>
<protein>
    <submittedName>
        <fullName evidence="3">Alpha/beta hydrolase family protein</fullName>
    </submittedName>
</protein>
<dbReference type="Gene3D" id="3.40.50.1820">
    <property type="entry name" value="alpha/beta hydrolase"/>
    <property type="match status" value="2"/>
</dbReference>
<sequence length="690" mass="76340" precursor="true">MLLRVVVACCLLSPSLSQAAEKPFDSSNGDALVAEYFRLETGRLTRETADHVPDLVDPKVRQERRRQLRDMLGIDPLPEKTPLNAVVTGTINHPEFTVEKLHFQSSPGLYVTANLYIPRNLKGKAPTVLYVCGHSVQKKNDISFGNKAGYQHHGGWFARNGFVCLTFDTLQLGEIPGIHHGTFRENRWWWLPRGYTPAGVEAWNCIRALDYLETRPEVDAQKIGVTGRSGGGAYSWWIAGIDDRIQAAVPVAGITSLQNHVVDGVITGHCDCMFQCNTYRWDYSMIPGLFAPKPLLISNTDKDRIFPVDGVFDVYMKTRGVYAALKAEKNLGLQITEGPHKDTQELHIHAFVWMNRFLKGEETPIEDVAVKFFQPEELRVFDQLPKDEINTRIDEVFVPLAATPAVPAGKEEWTSLASRLREGLDDKVFRGWPDHEPTAAELEVKLVSESTRNGMRIEKYEFTSQLPYRLPLWVVSHGEQKGPATVIPVDDQGWPALQAWLGEMFPVLGMMGSGTANAALAQRWKGLLEAPGSTLVFSAPRGIGPTEWTRTPLPRAHLRRRFALLGQTDDGMRTWDVRCALKAARSLGGLQGRPVRLLGTGDASVWTLYASLYEPPTEGVTLAGLPSTHAEGPTLLNVLRVLDVPVAVALAGGHAPVVVETGDRTQKSVTDFATQTAARVQGNVIRIEAK</sequence>
<feature type="domain" description="Peptidase S9 prolyl oligopeptidase catalytic" evidence="2">
    <location>
        <begin position="202"/>
        <end position="264"/>
    </location>
</feature>
<keyword evidence="4" id="KW-1185">Reference proteome</keyword>
<keyword evidence="3" id="KW-0378">Hydrolase</keyword>
<dbReference type="SUPFAM" id="SSF53474">
    <property type="entry name" value="alpha/beta-Hydrolases"/>
    <property type="match status" value="1"/>
</dbReference>
<evidence type="ECO:0000313" key="3">
    <source>
        <dbReference type="EMBL" id="QDT53140.1"/>
    </source>
</evidence>
<feature type="chain" id="PRO_5021753716" evidence="1">
    <location>
        <begin position="20"/>
        <end position="690"/>
    </location>
</feature>
<dbReference type="AlphaFoldDB" id="A0A517SAI7"/>
<dbReference type="GO" id="GO:0008236">
    <property type="term" value="F:serine-type peptidase activity"/>
    <property type="evidence" value="ECO:0007669"/>
    <property type="project" value="InterPro"/>
</dbReference>
<keyword evidence="1" id="KW-0732">Signal</keyword>
<evidence type="ECO:0000256" key="1">
    <source>
        <dbReference type="SAM" id="SignalP"/>
    </source>
</evidence>
<dbReference type="PANTHER" id="PTHR47381">
    <property type="entry name" value="ALPHA/BETA-HYDROLASES SUPERFAMILY PROTEIN"/>
    <property type="match status" value="1"/>
</dbReference>
<organism evidence="3 4">
    <name type="scientific">Caulifigura coniformis</name>
    <dbReference type="NCBI Taxonomy" id="2527983"/>
    <lineage>
        <taxon>Bacteria</taxon>
        <taxon>Pseudomonadati</taxon>
        <taxon>Planctomycetota</taxon>
        <taxon>Planctomycetia</taxon>
        <taxon>Planctomycetales</taxon>
        <taxon>Planctomycetaceae</taxon>
        <taxon>Caulifigura</taxon>
    </lineage>
</organism>
<dbReference type="RefSeq" id="WP_145028101.1">
    <property type="nucleotide sequence ID" value="NZ_CP036271.1"/>
</dbReference>
<evidence type="ECO:0000259" key="2">
    <source>
        <dbReference type="Pfam" id="PF00326"/>
    </source>
</evidence>
<dbReference type="PANTHER" id="PTHR47381:SF3">
    <property type="entry name" value="ALPHA_BETA-HYDROLASES SUPERFAMILY PROTEIN"/>
    <property type="match status" value="1"/>
</dbReference>
<dbReference type="KEGG" id="ccos:Pan44_11550"/>
<dbReference type="EMBL" id="CP036271">
    <property type="protein sequence ID" value="QDT53140.1"/>
    <property type="molecule type" value="Genomic_DNA"/>
</dbReference>
<evidence type="ECO:0000313" key="4">
    <source>
        <dbReference type="Proteomes" id="UP000315700"/>
    </source>
</evidence>
<feature type="signal peptide" evidence="1">
    <location>
        <begin position="1"/>
        <end position="19"/>
    </location>
</feature>
<dbReference type="InParanoid" id="A0A517SAI7"/>
<dbReference type="OrthoDB" id="244125at2"/>
<reference evidence="3 4" key="1">
    <citation type="submission" date="2019-02" db="EMBL/GenBank/DDBJ databases">
        <title>Deep-cultivation of Planctomycetes and their phenomic and genomic characterization uncovers novel biology.</title>
        <authorList>
            <person name="Wiegand S."/>
            <person name="Jogler M."/>
            <person name="Boedeker C."/>
            <person name="Pinto D."/>
            <person name="Vollmers J."/>
            <person name="Rivas-Marin E."/>
            <person name="Kohn T."/>
            <person name="Peeters S.H."/>
            <person name="Heuer A."/>
            <person name="Rast P."/>
            <person name="Oberbeckmann S."/>
            <person name="Bunk B."/>
            <person name="Jeske O."/>
            <person name="Meyerdierks A."/>
            <person name="Storesund J.E."/>
            <person name="Kallscheuer N."/>
            <person name="Luecker S."/>
            <person name="Lage O.M."/>
            <person name="Pohl T."/>
            <person name="Merkel B.J."/>
            <person name="Hornburger P."/>
            <person name="Mueller R.-W."/>
            <person name="Bruemmer F."/>
            <person name="Labrenz M."/>
            <person name="Spormann A.M."/>
            <person name="Op den Camp H."/>
            <person name="Overmann J."/>
            <person name="Amann R."/>
            <person name="Jetten M.S.M."/>
            <person name="Mascher T."/>
            <person name="Medema M.H."/>
            <person name="Devos D.P."/>
            <person name="Kaster A.-K."/>
            <person name="Ovreas L."/>
            <person name="Rohde M."/>
            <person name="Galperin M.Y."/>
            <person name="Jogler C."/>
        </authorList>
    </citation>
    <scope>NUCLEOTIDE SEQUENCE [LARGE SCALE GENOMIC DNA]</scope>
    <source>
        <strain evidence="3 4">Pan44</strain>
    </source>
</reference>
<dbReference type="InterPro" id="IPR001375">
    <property type="entry name" value="Peptidase_S9_cat"/>
</dbReference>
<dbReference type="Pfam" id="PF00326">
    <property type="entry name" value="Peptidase_S9"/>
    <property type="match status" value="1"/>
</dbReference>
<gene>
    <name evidence="3" type="ORF">Pan44_11550</name>
</gene>
<name>A0A517SAI7_9PLAN</name>
<dbReference type="GO" id="GO:0006508">
    <property type="term" value="P:proteolysis"/>
    <property type="evidence" value="ECO:0007669"/>
    <property type="project" value="InterPro"/>
</dbReference>
<dbReference type="Proteomes" id="UP000315700">
    <property type="component" value="Chromosome"/>
</dbReference>
<proteinExistence type="predicted"/>